<keyword evidence="1" id="KW-0812">Transmembrane</keyword>
<dbReference type="EMBL" id="WKKY01000817">
    <property type="protein sequence ID" value="MSE22097.1"/>
    <property type="molecule type" value="Genomic_DNA"/>
</dbReference>
<dbReference type="Proteomes" id="UP000491237">
    <property type="component" value="Unassembled WGS sequence"/>
</dbReference>
<comment type="caution">
    <text evidence="2">The sequence shown here is derived from an EMBL/GenBank/DDBJ whole genome shotgun (WGS) entry which is preliminary data.</text>
</comment>
<evidence type="ECO:0000313" key="3">
    <source>
        <dbReference type="Proteomes" id="UP000491237"/>
    </source>
</evidence>
<sequence>MKSNKSKGLSVEAVVATGVGVAIVFFLKR</sequence>
<feature type="transmembrane region" description="Helical" evidence="1">
    <location>
        <begin position="9"/>
        <end position="27"/>
    </location>
</feature>
<evidence type="ECO:0000313" key="2">
    <source>
        <dbReference type="EMBL" id="MSE22097.1"/>
    </source>
</evidence>
<reference evidence="2 3" key="1">
    <citation type="submission" date="2019-11" db="EMBL/GenBank/DDBJ databases">
        <title>Draft Genome Sequence of Plant Growth-Promoting Rhizosphere-Associated Bacteria.</title>
        <authorList>
            <person name="Vasilyev I.Y."/>
            <person name="Radchenko V."/>
            <person name="Ilnitskaya E.V."/>
        </authorList>
    </citation>
    <scope>NUCLEOTIDE SEQUENCE [LARGE SCALE GENOMIC DNA]</scope>
    <source>
        <strain evidence="2 3">VRA_07sq_f</strain>
    </source>
</reference>
<keyword evidence="1" id="KW-1133">Transmembrane helix</keyword>
<dbReference type="AlphaFoldDB" id="A0A844EDG4"/>
<protein>
    <submittedName>
        <fullName evidence="2">ECF-type riboflavin transporter substrate-binding protein</fullName>
    </submittedName>
</protein>
<evidence type="ECO:0000256" key="1">
    <source>
        <dbReference type="SAM" id="Phobius"/>
    </source>
</evidence>
<gene>
    <name evidence="2" type="ORF">GKC44_12815</name>
</gene>
<accession>A0A844EDG4</accession>
<name>A0A844EDG4_9LACO</name>
<proteinExistence type="predicted"/>
<keyword evidence="1" id="KW-0472">Membrane</keyword>
<feature type="non-terminal residue" evidence="2">
    <location>
        <position position="29"/>
    </location>
</feature>
<organism evidence="2 3">
    <name type="scientific">Lentilactobacillus parabuchneri</name>
    <dbReference type="NCBI Taxonomy" id="152331"/>
    <lineage>
        <taxon>Bacteria</taxon>
        <taxon>Bacillati</taxon>
        <taxon>Bacillota</taxon>
        <taxon>Bacilli</taxon>
        <taxon>Lactobacillales</taxon>
        <taxon>Lactobacillaceae</taxon>
        <taxon>Lentilactobacillus</taxon>
    </lineage>
</organism>